<dbReference type="Proteomes" id="UP000054217">
    <property type="component" value="Unassembled WGS sequence"/>
</dbReference>
<dbReference type="STRING" id="870435.A0A0C3NVT6"/>
<accession>A0A0C3NVT6</accession>
<dbReference type="EMBL" id="KN831968">
    <property type="protein sequence ID" value="KIO04975.1"/>
    <property type="molecule type" value="Genomic_DNA"/>
</dbReference>
<organism evidence="1 2">
    <name type="scientific">Pisolithus tinctorius Marx 270</name>
    <dbReference type="NCBI Taxonomy" id="870435"/>
    <lineage>
        <taxon>Eukaryota</taxon>
        <taxon>Fungi</taxon>
        <taxon>Dikarya</taxon>
        <taxon>Basidiomycota</taxon>
        <taxon>Agaricomycotina</taxon>
        <taxon>Agaricomycetes</taxon>
        <taxon>Agaricomycetidae</taxon>
        <taxon>Boletales</taxon>
        <taxon>Sclerodermatineae</taxon>
        <taxon>Pisolithaceae</taxon>
        <taxon>Pisolithus</taxon>
    </lineage>
</organism>
<protein>
    <submittedName>
        <fullName evidence="1">Uncharacterized protein</fullName>
    </submittedName>
</protein>
<sequence length="553" mass="61084">MKSSGESLLAALQLPTGLDDEELSRAISDLVSLAVTGVQSARVTLQELVDAIREYEGTEYLEPLTILPILLPCSSDHAQVLIRVCGLSSSAKEIMIVIQEGIEELQWYYHVDDGEAQEKPITAPVQRLIGLTVLCTTAIPRLKLGKRTPFQLAGPIVLDIHSLVPPAAQEATQHEGRLLLREVARLVIALQPWISASASQDDLGQMKKSLRDLLDTTVVACVSSIQASLSVREFERLFPRLIVKSALQKGWEDGQRVMTEIQDALTILGTLPEPPEPKSTSDLIYLAHAEPVVPLSLANLTQLHPLLVNSLQRNVATDETLFLLLRLLGPESSHSDATEIPPDIAESLCSVLSVLASTHLDPFMRHLNLRLLSMVLSKVHQAVRLDVLLKLTTDEELPQMRCAAVGLLKEATLSALSSPDRSTERNPFASSTLLRAFGPVLFRTSPPDFLILSHTREELERSVELLRINDCLSFYYVLLLRDRENTTGVRDPDNIVSVERSFLRPLQRFLDQWVGMQEEPLVSLLSLQVNLERVDAAVAVIKGNPKNDKNEGA</sequence>
<reference evidence="2" key="2">
    <citation type="submission" date="2015-01" db="EMBL/GenBank/DDBJ databases">
        <title>Evolutionary Origins and Diversification of the Mycorrhizal Mutualists.</title>
        <authorList>
            <consortium name="DOE Joint Genome Institute"/>
            <consortium name="Mycorrhizal Genomics Consortium"/>
            <person name="Kohler A."/>
            <person name="Kuo A."/>
            <person name="Nagy L.G."/>
            <person name="Floudas D."/>
            <person name="Copeland A."/>
            <person name="Barry K.W."/>
            <person name="Cichocki N."/>
            <person name="Veneault-Fourrey C."/>
            <person name="LaButti K."/>
            <person name="Lindquist E.A."/>
            <person name="Lipzen A."/>
            <person name="Lundell T."/>
            <person name="Morin E."/>
            <person name="Murat C."/>
            <person name="Riley R."/>
            <person name="Ohm R."/>
            <person name="Sun H."/>
            <person name="Tunlid A."/>
            <person name="Henrissat B."/>
            <person name="Grigoriev I.V."/>
            <person name="Hibbett D.S."/>
            <person name="Martin F."/>
        </authorList>
    </citation>
    <scope>NUCLEOTIDE SEQUENCE [LARGE SCALE GENOMIC DNA]</scope>
    <source>
        <strain evidence="2">Marx 270</strain>
    </source>
</reference>
<dbReference type="HOGENOM" id="CLU_486667_0_0_1"/>
<dbReference type="Pfam" id="PF08568">
    <property type="entry name" value="Kinetochor_Ybp2"/>
    <property type="match status" value="1"/>
</dbReference>
<dbReference type="InParanoid" id="A0A0C3NVT6"/>
<gene>
    <name evidence="1" type="ORF">M404DRAFT_530127</name>
</gene>
<dbReference type="GO" id="GO:0005737">
    <property type="term" value="C:cytoplasm"/>
    <property type="evidence" value="ECO:0007669"/>
    <property type="project" value="TreeGrafter"/>
</dbReference>
<dbReference type="InterPro" id="IPR019516">
    <property type="entry name" value="Glomulin/ALF4"/>
</dbReference>
<reference evidence="1 2" key="1">
    <citation type="submission" date="2014-04" db="EMBL/GenBank/DDBJ databases">
        <authorList>
            <consortium name="DOE Joint Genome Institute"/>
            <person name="Kuo A."/>
            <person name="Kohler A."/>
            <person name="Costa M.D."/>
            <person name="Nagy L.G."/>
            <person name="Floudas D."/>
            <person name="Copeland A."/>
            <person name="Barry K.W."/>
            <person name="Cichocki N."/>
            <person name="Veneault-Fourrey C."/>
            <person name="LaButti K."/>
            <person name="Lindquist E.A."/>
            <person name="Lipzen A."/>
            <person name="Lundell T."/>
            <person name="Morin E."/>
            <person name="Murat C."/>
            <person name="Sun H."/>
            <person name="Tunlid A."/>
            <person name="Henrissat B."/>
            <person name="Grigoriev I.V."/>
            <person name="Hibbett D.S."/>
            <person name="Martin F."/>
            <person name="Nordberg H.P."/>
            <person name="Cantor M.N."/>
            <person name="Hua S.X."/>
        </authorList>
    </citation>
    <scope>NUCLEOTIDE SEQUENCE [LARGE SCALE GENOMIC DNA]</scope>
    <source>
        <strain evidence="1 2">Marx 270</strain>
    </source>
</reference>
<dbReference type="OrthoDB" id="5396786at2759"/>
<dbReference type="InterPro" id="IPR013877">
    <property type="entry name" value="YAP-bd/ALF4/Glomulin"/>
</dbReference>
<proteinExistence type="predicted"/>
<dbReference type="GO" id="GO:0055105">
    <property type="term" value="F:ubiquitin-protein transferase inhibitor activity"/>
    <property type="evidence" value="ECO:0007669"/>
    <property type="project" value="TreeGrafter"/>
</dbReference>
<evidence type="ECO:0000313" key="1">
    <source>
        <dbReference type="EMBL" id="KIO04975.1"/>
    </source>
</evidence>
<evidence type="ECO:0000313" key="2">
    <source>
        <dbReference type="Proteomes" id="UP000054217"/>
    </source>
</evidence>
<dbReference type="PANTHER" id="PTHR15430:SF1">
    <property type="entry name" value="GLOMULIN"/>
    <property type="match status" value="1"/>
</dbReference>
<name>A0A0C3NVT6_PISTI</name>
<dbReference type="AlphaFoldDB" id="A0A0C3NVT6"/>
<keyword evidence="2" id="KW-1185">Reference proteome</keyword>
<dbReference type="PANTHER" id="PTHR15430">
    <property type="entry name" value="GLOMULIN"/>
    <property type="match status" value="1"/>
</dbReference>